<dbReference type="GO" id="GO:1990444">
    <property type="term" value="F:F-box domain binding"/>
    <property type="evidence" value="ECO:0007669"/>
    <property type="project" value="TreeGrafter"/>
</dbReference>
<dbReference type="InterPro" id="IPR000387">
    <property type="entry name" value="Tyr_Pase_dom"/>
</dbReference>
<dbReference type="eggNOG" id="KOG1716">
    <property type="taxonomic scope" value="Eukaryota"/>
</dbReference>
<dbReference type="SMART" id="SM00195">
    <property type="entry name" value="DSPc"/>
    <property type="match status" value="1"/>
</dbReference>
<dbReference type="AlphaFoldDB" id="M7S5X0"/>
<name>M7S5X0_EUTLA</name>
<dbReference type="HOGENOM" id="CLU_049471_1_0_1"/>
<dbReference type="OMA" id="IAYIMVM"/>
<dbReference type="InterPro" id="IPR029021">
    <property type="entry name" value="Prot-tyrosine_phosphatase-like"/>
</dbReference>
<evidence type="ECO:0000256" key="1">
    <source>
        <dbReference type="ARBA" id="ARBA00009649"/>
    </source>
</evidence>
<dbReference type="InterPro" id="IPR052449">
    <property type="entry name" value="STYX-Interacting_Phosphatase"/>
</dbReference>
<sequence length="351" mass="39300">MDHLRGTVVAAAPYTTGAPTPPAISIPVPEPYFTSKPLRVVPSYVNIDPASLSFEDLQIITQNKEQIAYDSGVNWTYETRRTAQPILDYLYLGPVSIARDKQWLRDNGITMLVVARDAQMAERGLLSFDKVAEELGIHAEHIDVSGPHELIRAFPSAVRKINDHMLSVYRSQALQRVNGGEGENSTHEVQEMTQDGTMVINEAEFRRGRVLVFCETGNGRSAGIVVAYLMAVIGMDMVHACQFIHYRRFCTSLDDDLKQILKNYEDILTAQRTVHKYELDAEKAARATALQATSTIGGSSSSSLKVKRGFEETMNQDGEEDDDDMADSFTTDRDRYLNRQAFVPFVDRMPK</sequence>
<organism evidence="4 5">
    <name type="scientific">Eutypa lata (strain UCR-EL1)</name>
    <name type="common">Grapevine dieback disease fungus</name>
    <name type="synonym">Eutypa armeniacae</name>
    <dbReference type="NCBI Taxonomy" id="1287681"/>
    <lineage>
        <taxon>Eukaryota</taxon>
        <taxon>Fungi</taxon>
        <taxon>Dikarya</taxon>
        <taxon>Ascomycota</taxon>
        <taxon>Pezizomycotina</taxon>
        <taxon>Sordariomycetes</taxon>
        <taxon>Xylariomycetidae</taxon>
        <taxon>Xylariales</taxon>
        <taxon>Diatrypaceae</taxon>
        <taxon>Eutypa</taxon>
    </lineage>
</organism>
<feature type="compositionally biased region" description="Acidic residues" evidence="2">
    <location>
        <begin position="317"/>
        <end position="326"/>
    </location>
</feature>
<feature type="domain" description="Tyrosine specific protein phosphatases" evidence="3">
    <location>
        <begin position="183"/>
        <end position="248"/>
    </location>
</feature>
<dbReference type="Gene3D" id="3.90.190.10">
    <property type="entry name" value="Protein tyrosine phosphatase superfamily"/>
    <property type="match status" value="1"/>
</dbReference>
<reference evidence="5" key="1">
    <citation type="journal article" date="2013" name="Genome Announc.">
        <title>Draft genome sequence of the grapevine dieback fungus Eutypa lata UCR-EL1.</title>
        <authorList>
            <person name="Blanco-Ulate B."/>
            <person name="Rolshausen P.E."/>
            <person name="Cantu D."/>
        </authorList>
    </citation>
    <scope>NUCLEOTIDE SEQUENCE [LARGE SCALE GENOMIC DNA]</scope>
    <source>
        <strain evidence="5">UCR-EL1</strain>
    </source>
</reference>
<keyword evidence="5" id="KW-1185">Reference proteome</keyword>
<dbReference type="GO" id="GO:0005737">
    <property type="term" value="C:cytoplasm"/>
    <property type="evidence" value="ECO:0007669"/>
    <property type="project" value="TreeGrafter"/>
</dbReference>
<dbReference type="STRING" id="1287681.M7S5X0"/>
<dbReference type="EMBL" id="KB707614">
    <property type="protein sequence ID" value="EMR61469.1"/>
    <property type="molecule type" value="Genomic_DNA"/>
</dbReference>
<dbReference type="PROSITE" id="PS50056">
    <property type="entry name" value="TYR_PHOSPHATASE_2"/>
    <property type="match status" value="1"/>
</dbReference>
<dbReference type="OrthoDB" id="10252009at2759"/>
<dbReference type="GO" id="GO:0062026">
    <property type="term" value="P:negative regulation of SCF-dependent proteasomal ubiquitin-dependent catabolic process"/>
    <property type="evidence" value="ECO:0007669"/>
    <property type="project" value="TreeGrafter"/>
</dbReference>
<gene>
    <name evidence="4" type="ORF">UCREL1_11609</name>
</gene>
<dbReference type="SUPFAM" id="SSF52799">
    <property type="entry name" value="(Phosphotyrosine protein) phosphatases II"/>
    <property type="match status" value="1"/>
</dbReference>
<dbReference type="PANTHER" id="PTHR46588">
    <property type="entry name" value="SERINE/THREONINE/TYROSINE-INTERACTING PROTEIN"/>
    <property type="match status" value="1"/>
</dbReference>
<evidence type="ECO:0000259" key="3">
    <source>
        <dbReference type="PROSITE" id="PS50056"/>
    </source>
</evidence>
<evidence type="ECO:0000313" key="5">
    <source>
        <dbReference type="Proteomes" id="UP000012174"/>
    </source>
</evidence>
<proteinExistence type="inferred from homology"/>
<dbReference type="GO" id="GO:0070372">
    <property type="term" value="P:regulation of ERK1 and ERK2 cascade"/>
    <property type="evidence" value="ECO:0007669"/>
    <property type="project" value="TreeGrafter"/>
</dbReference>
<dbReference type="GO" id="GO:0140096">
    <property type="term" value="F:catalytic activity, acting on a protein"/>
    <property type="evidence" value="ECO:0007669"/>
    <property type="project" value="UniProtKB-ARBA"/>
</dbReference>
<protein>
    <submittedName>
        <fullName evidence="4">Putative dual specificity phosphatase protein</fullName>
    </submittedName>
</protein>
<accession>M7S5X0</accession>
<comment type="similarity">
    <text evidence="1">Belongs to the protein-tyrosine phosphatase family. Non-receptor class subfamily.</text>
</comment>
<dbReference type="GO" id="GO:0005654">
    <property type="term" value="C:nucleoplasm"/>
    <property type="evidence" value="ECO:0007669"/>
    <property type="project" value="TreeGrafter"/>
</dbReference>
<dbReference type="Proteomes" id="UP000012174">
    <property type="component" value="Unassembled WGS sequence"/>
</dbReference>
<dbReference type="PANTHER" id="PTHR46588:SF1">
    <property type="entry name" value="SERINE_THREONINE_TYROSINE-INTERACTING PROTEIN"/>
    <property type="match status" value="1"/>
</dbReference>
<evidence type="ECO:0000256" key="2">
    <source>
        <dbReference type="SAM" id="MobiDB-lite"/>
    </source>
</evidence>
<evidence type="ECO:0000313" key="4">
    <source>
        <dbReference type="EMBL" id="EMR61469.1"/>
    </source>
</evidence>
<dbReference type="Pfam" id="PF00782">
    <property type="entry name" value="DSPc"/>
    <property type="match status" value="1"/>
</dbReference>
<feature type="region of interest" description="Disordered" evidence="2">
    <location>
        <begin position="295"/>
        <end position="330"/>
    </location>
</feature>
<dbReference type="KEGG" id="ela:UCREL1_11609"/>
<dbReference type="CDD" id="cd14498">
    <property type="entry name" value="DSP"/>
    <property type="match status" value="1"/>
</dbReference>
<dbReference type="InterPro" id="IPR020422">
    <property type="entry name" value="TYR_PHOSPHATASE_DUAL_dom"/>
</dbReference>
<dbReference type="InterPro" id="IPR000340">
    <property type="entry name" value="Dual-sp_phosphatase_cat-dom"/>
</dbReference>